<comment type="caution">
    <text evidence="4">The sequence shown here is derived from an EMBL/GenBank/DDBJ whole genome shotgun (WGS) entry which is preliminary data.</text>
</comment>
<dbReference type="InterPro" id="IPR013715">
    <property type="entry name" value="DUF1746"/>
</dbReference>
<dbReference type="Proteomes" id="UP000320762">
    <property type="component" value="Unassembled WGS sequence"/>
</dbReference>
<feature type="domain" description="GLTSCR protein conserved" evidence="3">
    <location>
        <begin position="94"/>
        <end position="206"/>
    </location>
</feature>
<dbReference type="Pfam" id="PF15249">
    <property type="entry name" value="GLTSCR1"/>
    <property type="match status" value="1"/>
</dbReference>
<evidence type="ECO:0000313" key="5">
    <source>
        <dbReference type="Proteomes" id="UP000320762"/>
    </source>
</evidence>
<reference evidence="4 5" key="1">
    <citation type="journal article" date="2019" name="New Phytol.">
        <title>Comparative genomics reveals unique wood-decay strategies and fruiting body development in the Schizophyllaceae.</title>
        <authorList>
            <person name="Almasi E."/>
            <person name="Sahu N."/>
            <person name="Krizsan K."/>
            <person name="Balint B."/>
            <person name="Kovacs G.M."/>
            <person name="Kiss B."/>
            <person name="Cseklye J."/>
            <person name="Drula E."/>
            <person name="Henrissat B."/>
            <person name="Nagy I."/>
            <person name="Chovatia M."/>
            <person name="Adam C."/>
            <person name="LaButti K."/>
            <person name="Lipzen A."/>
            <person name="Riley R."/>
            <person name="Grigoriev I.V."/>
            <person name="Nagy L.G."/>
        </authorList>
    </citation>
    <scope>NUCLEOTIDE SEQUENCE [LARGE SCALE GENOMIC DNA]</scope>
    <source>
        <strain evidence="4 5">NL-1724</strain>
    </source>
</reference>
<keyword evidence="5" id="KW-1185">Reference proteome</keyword>
<dbReference type="AlphaFoldDB" id="A0A550CYN3"/>
<sequence length="679" mass="72311">MTTLGASQTAFIPFVPPQSIQNGSSQTQASTPKQNPAPNGTASPVAGPSTSTATSTSAASSGQRKTARGRKRTLQEDEVAAQTATRFAARLAADQQATLKPEVDTPFADVEDAVRRLLPYHIYQQPKGDLEKLISRKGKGKAEEVDLRSEIEDTKFALECHKRKRALRDRLHSMRVREGKREAPADQAFFLEQAVCDAERAEIAWMNAELRSARAELDRRERTKREAQAAAQRSSAAPMTSTFYVPPATAPQSQYYQYPYTFSQTYGSAQPLTFQPYMPHAPYASTPTNTSATGSPAPTLSTPAAVPSPAPTTTAPGAYASYYQQTQQQAFHTSSQSRPQMTPATPSVASTATAPAASAPPVPPSGTFPVHVPITFLPALHAVGIHPISPGAVLPGHPKPAAIVKGATADGQTLILEINIAALQQKQLSGLSLVINKMVETGKAAAASGSSAVAGGSGLFILAVRCVLQFHCTRPRSFDGTLGLRAFFILNVVFNVPPIWQHARHGALGEADGSLLDFVGPDHTPSKSRLLALDWFIQALQLVCIVFAYQSSTTQSTSILPVHSTLPEESLKTDGTDIPAAREADDLIMDITLSDIIRQFRSRTPSPLTQDFASSSRGSLLPVRDPMTFLLRGRAGSLGESMAASRRLAQGGTRGGREETEGVEGGDGVGDERIPGGLS</sequence>
<gene>
    <name evidence="4" type="ORF">BD626DRAFT_544474</name>
</gene>
<evidence type="ECO:0000259" key="2">
    <source>
        <dbReference type="Pfam" id="PF08508"/>
    </source>
</evidence>
<dbReference type="OrthoDB" id="2556847at2759"/>
<protein>
    <recommendedName>
        <fullName evidence="6">GLTSCR protein conserved domain-containing protein</fullName>
    </recommendedName>
</protein>
<feature type="region of interest" description="Disordered" evidence="1">
    <location>
        <begin position="285"/>
        <end position="361"/>
    </location>
</feature>
<feature type="compositionally biased region" description="Polar residues" evidence="1">
    <location>
        <begin position="18"/>
        <end position="40"/>
    </location>
</feature>
<feature type="domain" description="DUF1746" evidence="2">
    <location>
        <begin position="459"/>
        <end position="543"/>
    </location>
</feature>
<feature type="region of interest" description="Disordered" evidence="1">
    <location>
        <begin position="641"/>
        <end position="679"/>
    </location>
</feature>
<accession>A0A550CYN3</accession>
<feature type="region of interest" description="Disordered" evidence="1">
    <location>
        <begin position="216"/>
        <end position="242"/>
    </location>
</feature>
<feature type="region of interest" description="Disordered" evidence="1">
    <location>
        <begin position="1"/>
        <end position="79"/>
    </location>
</feature>
<dbReference type="InterPro" id="IPR015671">
    <property type="entry name" value="GSCR1_dom"/>
</dbReference>
<proteinExistence type="predicted"/>
<feature type="compositionally biased region" description="Low complexity" evidence="1">
    <location>
        <begin position="228"/>
        <end position="237"/>
    </location>
</feature>
<feature type="compositionally biased region" description="Low complexity" evidence="1">
    <location>
        <begin position="41"/>
        <end position="62"/>
    </location>
</feature>
<evidence type="ECO:0000259" key="3">
    <source>
        <dbReference type="Pfam" id="PF15249"/>
    </source>
</evidence>
<organism evidence="4 5">
    <name type="scientific">Schizophyllum amplum</name>
    <dbReference type="NCBI Taxonomy" id="97359"/>
    <lineage>
        <taxon>Eukaryota</taxon>
        <taxon>Fungi</taxon>
        <taxon>Dikarya</taxon>
        <taxon>Basidiomycota</taxon>
        <taxon>Agaricomycotina</taxon>
        <taxon>Agaricomycetes</taxon>
        <taxon>Agaricomycetidae</taxon>
        <taxon>Agaricales</taxon>
        <taxon>Schizophyllaceae</taxon>
        <taxon>Schizophyllum</taxon>
    </lineage>
</organism>
<dbReference type="EMBL" id="VDMD01000001">
    <property type="protein sequence ID" value="TRM69907.1"/>
    <property type="molecule type" value="Genomic_DNA"/>
</dbReference>
<evidence type="ECO:0008006" key="6">
    <source>
        <dbReference type="Google" id="ProtNLM"/>
    </source>
</evidence>
<name>A0A550CYN3_9AGAR</name>
<evidence type="ECO:0000256" key="1">
    <source>
        <dbReference type="SAM" id="MobiDB-lite"/>
    </source>
</evidence>
<feature type="compositionally biased region" description="Polar residues" evidence="1">
    <location>
        <begin position="1"/>
        <end position="10"/>
    </location>
</feature>
<evidence type="ECO:0000313" key="4">
    <source>
        <dbReference type="EMBL" id="TRM69907.1"/>
    </source>
</evidence>
<feature type="compositionally biased region" description="Low complexity" evidence="1">
    <location>
        <begin position="290"/>
        <end position="357"/>
    </location>
</feature>
<feature type="compositionally biased region" description="Basic and acidic residues" evidence="1">
    <location>
        <begin position="216"/>
        <end position="227"/>
    </location>
</feature>
<dbReference type="STRING" id="97359.A0A550CYN3"/>
<feature type="compositionally biased region" description="Basic and acidic residues" evidence="1">
    <location>
        <begin position="670"/>
        <end position="679"/>
    </location>
</feature>
<dbReference type="Pfam" id="PF08508">
    <property type="entry name" value="DUF1746"/>
    <property type="match status" value="1"/>
</dbReference>